<dbReference type="InterPro" id="IPR039421">
    <property type="entry name" value="Type_1_exporter"/>
</dbReference>
<dbReference type="InterPro" id="IPR011527">
    <property type="entry name" value="ABC1_TM_dom"/>
</dbReference>
<feature type="domain" description="ABC transmembrane type-1" evidence="9">
    <location>
        <begin position="29"/>
        <end position="190"/>
    </location>
</feature>
<dbReference type="RefSeq" id="WP_068900770.1">
    <property type="nucleotide sequence ID" value="NZ_BDCX01000013.1"/>
</dbReference>
<evidence type="ECO:0000256" key="6">
    <source>
        <dbReference type="ARBA" id="ARBA00023136"/>
    </source>
</evidence>
<dbReference type="Pfam" id="PF00005">
    <property type="entry name" value="ABC_tran"/>
    <property type="match status" value="1"/>
</dbReference>
<name>A0A161LNP7_9ACTN</name>
<dbReference type="STRING" id="161355.PS9374_05060"/>
<evidence type="ECO:0000313" key="10">
    <source>
        <dbReference type="EMBL" id="GAT69385.1"/>
    </source>
</evidence>
<reference evidence="10 11" key="1">
    <citation type="journal article" date="2016" name="Genome Announc.">
        <title>Draft Genome Sequence of Planomonospora sphaerica JCM9374, a Rare Actinomycete.</title>
        <authorList>
            <person name="Dohra H."/>
            <person name="Suzuki T."/>
            <person name="Inoue Y."/>
            <person name="Kodani S."/>
        </authorList>
    </citation>
    <scope>NUCLEOTIDE SEQUENCE [LARGE SCALE GENOMIC DNA]</scope>
    <source>
        <strain evidence="10 11">JCM 9374</strain>
    </source>
</reference>
<keyword evidence="4" id="KW-0067">ATP-binding</keyword>
<evidence type="ECO:0000259" key="9">
    <source>
        <dbReference type="PROSITE" id="PS50929"/>
    </source>
</evidence>
<evidence type="ECO:0000256" key="3">
    <source>
        <dbReference type="ARBA" id="ARBA00022741"/>
    </source>
</evidence>
<evidence type="ECO:0000256" key="7">
    <source>
        <dbReference type="SAM" id="Phobius"/>
    </source>
</evidence>
<dbReference type="PROSITE" id="PS50893">
    <property type="entry name" value="ABC_TRANSPORTER_2"/>
    <property type="match status" value="1"/>
</dbReference>
<dbReference type="InterPro" id="IPR003593">
    <property type="entry name" value="AAA+_ATPase"/>
</dbReference>
<keyword evidence="5 7" id="KW-1133">Transmembrane helix</keyword>
<feature type="transmembrane region" description="Helical" evidence="7">
    <location>
        <begin position="152"/>
        <end position="171"/>
    </location>
</feature>
<dbReference type="InterPro" id="IPR027417">
    <property type="entry name" value="P-loop_NTPase"/>
</dbReference>
<dbReference type="PROSITE" id="PS50929">
    <property type="entry name" value="ABC_TM1F"/>
    <property type="match status" value="1"/>
</dbReference>
<dbReference type="GO" id="GO:0005524">
    <property type="term" value="F:ATP binding"/>
    <property type="evidence" value="ECO:0007669"/>
    <property type="project" value="UniProtKB-KW"/>
</dbReference>
<evidence type="ECO:0000259" key="8">
    <source>
        <dbReference type="PROSITE" id="PS50893"/>
    </source>
</evidence>
<feature type="transmembrane region" description="Helical" evidence="7">
    <location>
        <begin position="52"/>
        <end position="75"/>
    </location>
</feature>
<keyword evidence="3" id="KW-0547">Nucleotide-binding</keyword>
<keyword evidence="11" id="KW-1185">Reference proteome</keyword>
<dbReference type="CDD" id="cd03228">
    <property type="entry name" value="ABCC_MRP_Like"/>
    <property type="match status" value="1"/>
</dbReference>
<dbReference type="InterPro" id="IPR036640">
    <property type="entry name" value="ABC1_TM_sf"/>
</dbReference>
<comment type="caution">
    <text evidence="10">The sequence shown here is derived from an EMBL/GenBank/DDBJ whole genome shotgun (WGS) entry which is preliminary data.</text>
</comment>
<keyword evidence="6 7" id="KW-0472">Membrane</keyword>
<organism evidence="10 11">
    <name type="scientific">Planomonospora sphaerica</name>
    <dbReference type="NCBI Taxonomy" id="161355"/>
    <lineage>
        <taxon>Bacteria</taxon>
        <taxon>Bacillati</taxon>
        <taxon>Actinomycetota</taxon>
        <taxon>Actinomycetes</taxon>
        <taxon>Streptosporangiales</taxon>
        <taxon>Streptosporangiaceae</taxon>
        <taxon>Planomonospora</taxon>
    </lineage>
</organism>
<protein>
    <submittedName>
        <fullName evidence="10">HlyB/MsbA family ABC transporter</fullName>
    </submittedName>
</protein>
<evidence type="ECO:0000256" key="1">
    <source>
        <dbReference type="ARBA" id="ARBA00004651"/>
    </source>
</evidence>
<dbReference type="PANTHER" id="PTHR24221">
    <property type="entry name" value="ATP-BINDING CASSETTE SUB-FAMILY B"/>
    <property type="match status" value="1"/>
</dbReference>
<dbReference type="GO" id="GO:0140359">
    <property type="term" value="F:ABC-type transporter activity"/>
    <property type="evidence" value="ECO:0007669"/>
    <property type="project" value="InterPro"/>
</dbReference>
<dbReference type="Gene3D" id="3.40.50.300">
    <property type="entry name" value="P-loop containing nucleotide triphosphate hydrolases"/>
    <property type="match status" value="1"/>
</dbReference>
<feature type="transmembrane region" description="Helical" evidence="7">
    <location>
        <begin position="20"/>
        <end position="40"/>
    </location>
</feature>
<dbReference type="SUPFAM" id="SSF52540">
    <property type="entry name" value="P-loop containing nucleoside triphosphate hydrolases"/>
    <property type="match status" value="1"/>
</dbReference>
<evidence type="ECO:0000256" key="2">
    <source>
        <dbReference type="ARBA" id="ARBA00022692"/>
    </source>
</evidence>
<proteinExistence type="predicted"/>
<dbReference type="EMBL" id="BDCX01000013">
    <property type="protein sequence ID" value="GAT69385.1"/>
    <property type="molecule type" value="Genomic_DNA"/>
</dbReference>
<evidence type="ECO:0000256" key="5">
    <source>
        <dbReference type="ARBA" id="ARBA00022989"/>
    </source>
</evidence>
<dbReference type="Proteomes" id="UP000077701">
    <property type="component" value="Unassembled WGS sequence"/>
</dbReference>
<evidence type="ECO:0000313" key="11">
    <source>
        <dbReference type="Proteomes" id="UP000077701"/>
    </source>
</evidence>
<accession>A0A161LNP7</accession>
<sequence length="466" mass="49097">MSPVTATALALIRFDLRRYLVGGLLWMPAGVLPLGGGLVLQQVFDHLAADRVPLLLCAAFAGIELVRGLTIVVAWTYGDYWWSAAAALLRGNVLRSVLIGGGRAPRSSGEALARLRDDVSTVVEFVDESVPLAGAALFGVAALAIMSSVDPVVTLVLVLPTVAVGLIGRLMNRRIGRLHRRAAVLGAAVSVRRLTELMGPGEDLSRDGGVRLDRDHPAVLPPARHDPLRVLRARGLTTARGLHGVDLEIERGSFTVVTGAVGAGKTTLVRALLGLEPLTAGTIRWNGAPVADPGAFMVPGRVAYAGQAPRLFSASLRENLLLGGSAEGLERAVRLAAFDLDLARMPGGLDAVVGSRGVRLSGGQAQRATAARALVRSPDLLVVDGLSSALDVETERLLWERISGVTTLLVVSHRPAVLERADRVVVLDRGRVAGRGPLAELLETCPEMRRLWSLGPLDEPGSSAVP</sequence>
<feature type="domain" description="ABC transporter" evidence="8">
    <location>
        <begin position="223"/>
        <end position="454"/>
    </location>
</feature>
<dbReference type="PANTHER" id="PTHR24221:SF423">
    <property type="entry name" value="ABC TRANSPORTER"/>
    <property type="match status" value="1"/>
</dbReference>
<reference evidence="11" key="2">
    <citation type="submission" date="2016-04" db="EMBL/GenBank/DDBJ databases">
        <title>Planomonospora sphaerica JCM9374 whole genome shotgun sequence.</title>
        <authorList>
            <person name="Suzuki T."/>
            <person name="Dohra H."/>
            <person name="Kodani S."/>
        </authorList>
    </citation>
    <scope>NUCLEOTIDE SEQUENCE [LARGE SCALE GENOMIC DNA]</scope>
    <source>
        <strain evidence="11">JCM 9374</strain>
    </source>
</reference>
<dbReference type="Gene3D" id="1.20.1560.10">
    <property type="entry name" value="ABC transporter type 1, transmembrane domain"/>
    <property type="match status" value="1"/>
</dbReference>
<dbReference type="GO" id="GO:0016887">
    <property type="term" value="F:ATP hydrolysis activity"/>
    <property type="evidence" value="ECO:0007669"/>
    <property type="project" value="InterPro"/>
</dbReference>
<dbReference type="InterPro" id="IPR003439">
    <property type="entry name" value="ABC_transporter-like_ATP-bd"/>
</dbReference>
<dbReference type="GO" id="GO:0005886">
    <property type="term" value="C:plasma membrane"/>
    <property type="evidence" value="ECO:0007669"/>
    <property type="project" value="UniProtKB-SubCell"/>
</dbReference>
<keyword evidence="2 7" id="KW-0812">Transmembrane</keyword>
<comment type="subcellular location">
    <subcellularLocation>
        <location evidence="1">Cell membrane</location>
        <topology evidence="1">Multi-pass membrane protein</topology>
    </subcellularLocation>
</comment>
<dbReference type="SUPFAM" id="SSF90123">
    <property type="entry name" value="ABC transporter transmembrane region"/>
    <property type="match status" value="1"/>
</dbReference>
<dbReference type="OrthoDB" id="9770415at2"/>
<gene>
    <name evidence="10" type="ORF">PS9374_05060</name>
</gene>
<dbReference type="AlphaFoldDB" id="A0A161LNP7"/>
<evidence type="ECO:0000256" key="4">
    <source>
        <dbReference type="ARBA" id="ARBA00022840"/>
    </source>
</evidence>
<dbReference type="SMART" id="SM00382">
    <property type="entry name" value="AAA"/>
    <property type="match status" value="1"/>
</dbReference>